<evidence type="ECO:0000313" key="1">
    <source>
        <dbReference type="EMBL" id="QTE30434.1"/>
    </source>
</evidence>
<protein>
    <submittedName>
        <fullName evidence="1">Uncharacterized protein</fullName>
    </submittedName>
</protein>
<dbReference type="Proteomes" id="UP000663937">
    <property type="component" value="Chromosome"/>
</dbReference>
<evidence type="ECO:0000313" key="2">
    <source>
        <dbReference type="Proteomes" id="UP000663937"/>
    </source>
</evidence>
<reference evidence="1" key="1">
    <citation type="submission" date="2021-03" db="EMBL/GenBank/DDBJ databases">
        <title>Pengzhenrongella sicca gen. nov., sp. nov., a new member of suborder Micrococcineae isolated from High-Arctic tundra soil.</title>
        <authorList>
            <person name="Peng F."/>
        </authorList>
    </citation>
    <scope>NUCLEOTIDE SEQUENCE</scope>
    <source>
        <strain evidence="1">LRZ-2</strain>
    </source>
</reference>
<keyword evidence="2" id="KW-1185">Reference proteome</keyword>
<sequence length="150" mass="15452">MSAVELLAIRAAASPTSALRRGRAPFGRDLADAARRGRAVAYIAARELRYLAGVGALDHLREPAARLGVQVGPVEAGLVLAPTSPRGTALAVYADAEVAALAAIDGLSLGQRATVAARLADDLTLCRERRVVLLGNGLRVPARGGWLAPG</sequence>
<organism evidence="1 2">
    <name type="scientific">Pengzhenrongella sicca</name>
    <dbReference type="NCBI Taxonomy" id="2819238"/>
    <lineage>
        <taxon>Bacteria</taxon>
        <taxon>Bacillati</taxon>
        <taxon>Actinomycetota</taxon>
        <taxon>Actinomycetes</taxon>
        <taxon>Micrococcales</taxon>
        <taxon>Pengzhenrongella</taxon>
    </lineage>
</organism>
<proteinExistence type="predicted"/>
<dbReference type="RefSeq" id="WP_227424766.1">
    <property type="nucleotide sequence ID" value="NZ_CP071868.1"/>
</dbReference>
<dbReference type="EMBL" id="CP071868">
    <property type="protein sequence ID" value="QTE30434.1"/>
    <property type="molecule type" value="Genomic_DNA"/>
</dbReference>
<gene>
    <name evidence="1" type="ORF">J4E96_05440</name>
</gene>
<accession>A0A8A4ZEV8</accession>
<dbReference type="KEGG" id="psic:J4E96_05440"/>
<name>A0A8A4ZEV8_9MICO</name>
<dbReference type="AlphaFoldDB" id="A0A8A4ZEV8"/>